<dbReference type="Pfam" id="PF02585">
    <property type="entry name" value="PIG-L"/>
    <property type="match status" value="1"/>
</dbReference>
<dbReference type="PANTHER" id="PTHR12993">
    <property type="entry name" value="N-ACETYLGLUCOSAMINYL-PHOSPHATIDYLINOSITOL DE-N-ACETYLASE-RELATED"/>
    <property type="match status" value="1"/>
</dbReference>
<name>A0AAX2IU65_LEGPN</name>
<accession>A0AAX2IU65</accession>
<dbReference type="GO" id="GO:0016811">
    <property type="term" value="F:hydrolase activity, acting on carbon-nitrogen (but not peptide) bonds, in linear amides"/>
    <property type="evidence" value="ECO:0007669"/>
    <property type="project" value="TreeGrafter"/>
</dbReference>
<dbReference type="EMBL" id="LS483412">
    <property type="protein sequence ID" value="SQG89609.1"/>
    <property type="molecule type" value="Genomic_DNA"/>
</dbReference>
<dbReference type="Proteomes" id="UP000249566">
    <property type="component" value="Chromosome 1"/>
</dbReference>
<dbReference type="InterPro" id="IPR024078">
    <property type="entry name" value="LmbE-like_dom_sf"/>
</dbReference>
<gene>
    <name evidence="1" type="ORF">NCTC12272_00792</name>
</gene>
<dbReference type="AlphaFoldDB" id="A0AAX2IU65"/>
<sequence>MIAAHPDDEALGCGGSLLKYKHFGYEIHLLFMTDGISSRSNSTDSEFLTRKNGYQKALDFLKPTSFENLSFPDNQLDTVSILEITKHVEKFIARTQPTLVLTHFWNDLNIDHCITNRATLTACRPGANNFVRKILCFEIPSSTEWAIGDQKFNPNYYINITDWISHKLEYLKCYDDEMREFPHARSYNNIISMHEHHGACVNVKSAEAFYLLRSLDSY</sequence>
<dbReference type="InterPro" id="IPR003737">
    <property type="entry name" value="GlcNAc_PI_deacetylase-related"/>
</dbReference>
<evidence type="ECO:0000313" key="2">
    <source>
        <dbReference type="Proteomes" id="UP000249566"/>
    </source>
</evidence>
<dbReference type="SUPFAM" id="SSF102588">
    <property type="entry name" value="LmbE-like"/>
    <property type="match status" value="1"/>
</dbReference>
<protein>
    <submittedName>
        <fullName evidence="1">Uncharacterized proteins, LmbE homologs</fullName>
    </submittedName>
</protein>
<dbReference type="PANTHER" id="PTHR12993:SF11">
    <property type="entry name" value="N-ACETYLGLUCOSAMINYL-PHOSPHATIDYLINOSITOL DE-N-ACETYLASE"/>
    <property type="match status" value="1"/>
</dbReference>
<proteinExistence type="predicted"/>
<evidence type="ECO:0000313" key="1">
    <source>
        <dbReference type="EMBL" id="SQG89609.1"/>
    </source>
</evidence>
<organism evidence="1 2">
    <name type="scientific">Legionella pneumophila subsp. pascullei</name>
    <dbReference type="NCBI Taxonomy" id="91890"/>
    <lineage>
        <taxon>Bacteria</taxon>
        <taxon>Pseudomonadati</taxon>
        <taxon>Pseudomonadota</taxon>
        <taxon>Gammaproteobacteria</taxon>
        <taxon>Legionellales</taxon>
        <taxon>Legionellaceae</taxon>
        <taxon>Legionella</taxon>
    </lineage>
</organism>
<reference evidence="1 2" key="1">
    <citation type="submission" date="2018-06" db="EMBL/GenBank/DDBJ databases">
        <authorList>
            <consortium name="Pathogen Informatics"/>
            <person name="Doyle S."/>
        </authorList>
    </citation>
    <scope>NUCLEOTIDE SEQUENCE [LARGE SCALE GENOMIC DNA]</scope>
    <source>
        <strain evidence="1 2">NCTC12272</strain>
    </source>
</reference>
<dbReference type="Gene3D" id="3.40.50.10320">
    <property type="entry name" value="LmbE-like"/>
    <property type="match status" value="1"/>
</dbReference>